<dbReference type="FunCoup" id="A0A804J5A1">
    <property type="interactions" value="3"/>
</dbReference>
<evidence type="ECO:0000256" key="2">
    <source>
        <dbReference type="ARBA" id="ARBA00023008"/>
    </source>
</evidence>
<dbReference type="GO" id="GO:0046872">
    <property type="term" value="F:metal ion binding"/>
    <property type="evidence" value="ECO:0007669"/>
    <property type="project" value="UniProtKB-KW"/>
</dbReference>
<feature type="chain" id="PRO_5043242161" evidence="5">
    <location>
        <begin position="21"/>
        <end position="193"/>
    </location>
</feature>
<dbReference type="KEGG" id="mus:103973291"/>
<name>A0A804J5A1_MUSAM</name>
<dbReference type="GO" id="GO:0009055">
    <property type="term" value="F:electron transfer activity"/>
    <property type="evidence" value="ECO:0007669"/>
    <property type="project" value="InterPro"/>
</dbReference>
<sequence>MAGVVALLVLLVAAAPAASATDYTVGDLQGWVSGVDYTAWASGKTFNVDETLFFQYNGLHTLAEVGEADYKACSASNSIQTYTDQSTKITLTRPGSRYFICGTPGHCSSGMKLAVTVDGASSSTPAGSPPSTPSGLPASDPTTESSTKSSGGRSRGFHSGNALLLLGLVLAGSTRGSAFNIWTVGLRHLGYFL</sequence>
<dbReference type="AlphaFoldDB" id="A0A804J5A1"/>
<dbReference type="InterPro" id="IPR039391">
    <property type="entry name" value="Phytocyanin-like"/>
</dbReference>
<evidence type="ECO:0000256" key="5">
    <source>
        <dbReference type="SAM" id="SignalP"/>
    </source>
</evidence>
<dbReference type="Gramene" id="Ma05_t16820.1">
    <property type="protein sequence ID" value="Ma05_p16820.1"/>
    <property type="gene ID" value="Ma05_g16820"/>
</dbReference>
<dbReference type="EMBL" id="HG996470">
    <property type="protein sequence ID" value="CAG1838627.1"/>
    <property type="molecule type" value="Genomic_DNA"/>
</dbReference>
<dbReference type="PROSITE" id="PS00196">
    <property type="entry name" value="COPPER_BLUE"/>
    <property type="match status" value="1"/>
</dbReference>
<dbReference type="InterPro" id="IPR008972">
    <property type="entry name" value="Cupredoxin"/>
</dbReference>
<dbReference type="PROSITE" id="PS51485">
    <property type="entry name" value="PHYTOCYANIN"/>
    <property type="match status" value="1"/>
</dbReference>
<evidence type="ECO:0000259" key="6">
    <source>
        <dbReference type="PROSITE" id="PS51485"/>
    </source>
</evidence>
<reference evidence="8" key="2">
    <citation type="submission" date="2021-05" db="UniProtKB">
        <authorList>
            <consortium name="EnsemblPlants"/>
        </authorList>
    </citation>
    <scope>IDENTIFICATION</scope>
    <source>
        <strain evidence="8">subsp. malaccensis</strain>
    </source>
</reference>
<feature type="compositionally biased region" description="Low complexity" evidence="4">
    <location>
        <begin position="133"/>
        <end position="155"/>
    </location>
</feature>
<dbReference type="GO" id="GO:0005886">
    <property type="term" value="C:plasma membrane"/>
    <property type="evidence" value="ECO:0000318"/>
    <property type="project" value="GO_Central"/>
</dbReference>
<evidence type="ECO:0000256" key="4">
    <source>
        <dbReference type="SAM" id="MobiDB-lite"/>
    </source>
</evidence>
<dbReference type="EnsemblPlants" id="Ma05_t16820.1">
    <property type="protein sequence ID" value="Ma05_p16820.1"/>
    <property type="gene ID" value="Ma05_g16820"/>
</dbReference>
<feature type="signal peptide" evidence="5">
    <location>
        <begin position="1"/>
        <end position="20"/>
    </location>
</feature>
<keyword evidence="9" id="KW-1185">Reference proteome</keyword>
<dbReference type="SUPFAM" id="SSF49503">
    <property type="entry name" value="Cupredoxins"/>
    <property type="match status" value="1"/>
</dbReference>
<keyword evidence="1" id="KW-0479">Metal-binding</keyword>
<proteinExistence type="predicted"/>
<keyword evidence="3" id="KW-0325">Glycoprotein</keyword>
<dbReference type="PANTHER" id="PTHR33021">
    <property type="entry name" value="BLUE COPPER PROTEIN"/>
    <property type="match status" value="1"/>
</dbReference>
<dbReference type="InterPro" id="IPR028871">
    <property type="entry name" value="BlueCu_1_BS"/>
</dbReference>
<organism evidence="8 9">
    <name type="scientific">Musa acuminata subsp. malaccensis</name>
    <name type="common">Wild banana</name>
    <name type="synonym">Musa malaccensis</name>
    <dbReference type="NCBI Taxonomy" id="214687"/>
    <lineage>
        <taxon>Eukaryota</taxon>
        <taxon>Viridiplantae</taxon>
        <taxon>Streptophyta</taxon>
        <taxon>Embryophyta</taxon>
        <taxon>Tracheophyta</taxon>
        <taxon>Spermatophyta</taxon>
        <taxon>Magnoliopsida</taxon>
        <taxon>Liliopsida</taxon>
        <taxon>Zingiberales</taxon>
        <taxon>Musaceae</taxon>
        <taxon>Musa</taxon>
    </lineage>
</organism>
<protein>
    <submittedName>
        <fullName evidence="7">(wild Malaysian banana) hypothetical protein</fullName>
    </submittedName>
</protein>
<accession>A0A804J5A1</accession>
<evidence type="ECO:0000256" key="3">
    <source>
        <dbReference type="ARBA" id="ARBA00023180"/>
    </source>
</evidence>
<dbReference type="Proteomes" id="UP000012960">
    <property type="component" value="Unplaced"/>
</dbReference>
<dbReference type="OMA" id="DYSACST"/>
<dbReference type="Gene3D" id="2.60.40.420">
    <property type="entry name" value="Cupredoxins - blue copper proteins"/>
    <property type="match status" value="1"/>
</dbReference>
<evidence type="ECO:0000313" key="7">
    <source>
        <dbReference type="EMBL" id="CAG1838627.1"/>
    </source>
</evidence>
<evidence type="ECO:0000256" key="1">
    <source>
        <dbReference type="ARBA" id="ARBA00022723"/>
    </source>
</evidence>
<reference evidence="7" key="1">
    <citation type="submission" date="2021-03" db="EMBL/GenBank/DDBJ databases">
        <authorList>
            <consortium name="Genoscope - CEA"/>
            <person name="William W."/>
        </authorList>
    </citation>
    <scope>NUCLEOTIDE SEQUENCE</scope>
    <source>
        <strain evidence="7">Doubled-haploid Pahang</strain>
    </source>
</reference>
<dbReference type="CDD" id="cd04216">
    <property type="entry name" value="Phytocyanin"/>
    <property type="match status" value="1"/>
</dbReference>
<keyword evidence="5" id="KW-0732">Signal</keyword>
<evidence type="ECO:0000313" key="9">
    <source>
        <dbReference type="Proteomes" id="UP000012960"/>
    </source>
</evidence>
<dbReference type="Pfam" id="PF02298">
    <property type="entry name" value="Cu_bind_like"/>
    <property type="match status" value="1"/>
</dbReference>
<dbReference type="OrthoDB" id="686200at2759"/>
<gene>
    <name evidence="7" type="ORF">GSMUA_268040.1</name>
</gene>
<feature type="region of interest" description="Disordered" evidence="4">
    <location>
        <begin position="118"/>
        <end position="155"/>
    </location>
</feature>
<feature type="domain" description="Phytocyanin" evidence="6">
    <location>
        <begin position="21"/>
        <end position="119"/>
    </location>
</feature>
<dbReference type="FunFam" id="2.60.40.420:FF:000003">
    <property type="entry name" value="Blue copper"/>
    <property type="match status" value="1"/>
</dbReference>
<evidence type="ECO:0000313" key="8">
    <source>
        <dbReference type="EnsemblPlants" id="Ma05_p16820.1"/>
    </source>
</evidence>
<dbReference type="InterPro" id="IPR003245">
    <property type="entry name" value="Phytocyanin_dom"/>
</dbReference>
<dbReference type="PANTHER" id="PTHR33021:SF350">
    <property type="entry name" value="UCLACYANIN-2"/>
    <property type="match status" value="1"/>
</dbReference>
<keyword evidence="2" id="KW-0186">Copper</keyword>